<evidence type="ECO:0000313" key="2">
    <source>
        <dbReference type="EMBL" id="SFK01692.1"/>
    </source>
</evidence>
<gene>
    <name evidence="2" type="ORF">SAMN04488079_1042</name>
</gene>
<evidence type="ECO:0000313" key="3">
    <source>
        <dbReference type="Proteomes" id="UP000198924"/>
    </source>
</evidence>
<feature type="region of interest" description="Disordered" evidence="1">
    <location>
        <begin position="55"/>
        <end position="95"/>
    </location>
</feature>
<organism evidence="2 3">
    <name type="scientific">Methylophaga sulfidovorans</name>
    <dbReference type="NCBI Taxonomy" id="45496"/>
    <lineage>
        <taxon>Bacteria</taxon>
        <taxon>Pseudomonadati</taxon>
        <taxon>Pseudomonadota</taxon>
        <taxon>Gammaproteobacteria</taxon>
        <taxon>Thiotrichales</taxon>
        <taxon>Piscirickettsiaceae</taxon>
        <taxon>Methylophaga</taxon>
    </lineage>
</organism>
<keyword evidence="3" id="KW-1185">Reference proteome</keyword>
<feature type="compositionally biased region" description="Low complexity" evidence="1">
    <location>
        <begin position="56"/>
        <end position="69"/>
    </location>
</feature>
<evidence type="ECO:0000256" key="1">
    <source>
        <dbReference type="SAM" id="MobiDB-lite"/>
    </source>
</evidence>
<protein>
    <submittedName>
        <fullName evidence="2">Uncharacterized protein</fullName>
    </submittedName>
</protein>
<dbReference type="Proteomes" id="UP000198924">
    <property type="component" value="Unassembled WGS sequence"/>
</dbReference>
<proteinExistence type="predicted"/>
<sequence>MLLRSGVKVNSQYQEYGDNGLLSEKTYFGYDNDVSWQHQALLQIDTEEEIVQVHLSSSDQSESSQFSFSMDTKKDREKTVSQSSKTSSHFIDFYA</sequence>
<name>A0A1I3W2N2_9GAMM</name>
<accession>A0A1I3W2N2</accession>
<feature type="compositionally biased region" description="Polar residues" evidence="1">
    <location>
        <begin position="80"/>
        <end position="89"/>
    </location>
</feature>
<reference evidence="3" key="1">
    <citation type="submission" date="2016-10" db="EMBL/GenBank/DDBJ databases">
        <authorList>
            <person name="Varghese N."/>
            <person name="Submissions S."/>
        </authorList>
    </citation>
    <scope>NUCLEOTIDE SEQUENCE [LARGE SCALE GENOMIC DNA]</scope>
    <source>
        <strain evidence="3">DSM 11578</strain>
    </source>
</reference>
<dbReference type="EMBL" id="FOSH01000004">
    <property type="protein sequence ID" value="SFK01692.1"/>
    <property type="molecule type" value="Genomic_DNA"/>
</dbReference>
<dbReference type="AlphaFoldDB" id="A0A1I3W2N2"/>